<dbReference type="InterPro" id="IPR052718">
    <property type="entry name" value="NmrA-type_oxidoreductase"/>
</dbReference>
<proteinExistence type="predicted"/>
<evidence type="ECO:0000259" key="1">
    <source>
        <dbReference type="Pfam" id="PF13460"/>
    </source>
</evidence>
<dbReference type="PANTHER" id="PTHR47129:SF1">
    <property type="entry name" value="NMRA-LIKE DOMAIN-CONTAINING PROTEIN"/>
    <property type="match status" value="1"/>
</dbReference>
<dbReference type="Pfam" id="PF13460">
    <property type="entry name" value="NAD_binding_10"/>
    <property type="match status" value="1"/>
</dbReference>
<dbReference type="PANTHER" id="PTHR47129">
    <property type="entry name" value="QUINONE OXIDOREDUCTASE 2"/>
    <property type="match status" value="1"/>
</dbReference>
<sequence>MTTYAVTGATGHFGQRALKQLAALVPASSIVALARNTEKAKLVVPAGVTVRQADYTDPDQMTEALKDIDRLLFVSSIPGAAVPRLQQHQNVVAAAKRAGVGYIAYTSFPKADVSTAALASDHHATEQAILAAGIKHSFLRNNWYLENELSRLKAAAAGQDFLYSAGEGKVGWALEREYAEAAADVLAAEDTKSVYEFAGPARTYRELADAISGQFEIKSLNDADYQAALAASGVPAKLTGIFAGGMAMIKAGVLDEATTDLPDVLGHALTPLSDAVKEVLK</sequence>
<name>A0ABW4CZX5_9LACO</name>
<keyword evidence="3" id="KW-1185">Reference proteome</keyword>
<dbReference type="Proteomes" id="UP001597212">
    <property type="component" value="Unassembled WGS sequence"/>
</dbReference>
<comment type="caution">
    <text evidence="2">The sequence shown here is derived from an EMBL/GenBank/DDBJ whole genome shotgun (WGS) entry which is preliminary data.</text>
</comment>
<accession>A0ABW4CZX5</accession>
<dbReference type="InterPro" id="IPR016040">
    <property type="entry name" value="NAD(P)-bd_dom"/>
</dbReference>
<reference evidence="3" key="1">
    <citation type="journal article" date="2019" name="Int. J. Syst. Evol. Microbiol.">
        <title>The Global Catalogue of Microorganisms (GCM) 10K type strain sequencing project: providing services to taxonomists for standard genome sequencing and annotation.</title>
        <authorList>
            <consortium name="The Broad Institute Genomics Platform"/>
            <consortium name="The Broad Institute Genome Sequencing Center for Infectious Disease"/>
            <person name="Wu L."/>
            <person name="Ma J."/>
        </authorList>
    </citation>
    <scope>NUCLEOTIDE SEQUENCE [LARGE SCALE GENOMIC DNA]</scope>
    <source>
        <strain evidence="3">CCM 8912</strain>
    </source>
</reference>
<dbReference type="InterPro" id="IPR036291">
    <property type="entry name" value="NAD(P)-bd_dom_sf"/>
</dbReference>
<feature type="domain" description="NAD(P)-binding" evidence="1">
    <location>
        <begin position="8"/>
        <end position="159"/>
    </location>
</feature>
<evidence type="ECO:0000313" key="2">
    <source>
        <dbReference type="EMBL" id="MFD1442165.1"/>
    </source>
</evidence>
<organism evidence="2 3">
    <name type="scientific">Lacticaseibacillus hegangensis</name>
    <dbReference type="NCBI Taxonomy" id="2486010"/>
    <lineage>
        <taxon>Bacteria</taxon>
        <taxon>Bacillati</taxon>
        <taxon>Bacillota</taxon>
        <taxon>Bacilli</taxon>
        <taxon>Lactobacillales</taxon>
        <taxon>Lactobacillaceae</taxon>
        <taxon>Lacticaseibacillus</taxon>
    </lineage>
</organism>
<dbReference type="SUPFAM" id="SSF51735">
    <property type="entry name" value="NAD(P)-binding Rossmann-fold domains"/>
    <property type="match status" value="1"/>
</dbReference>
<protein>
    <submittedName>
        <fullName evidence="2">NAD(P)H-binding protein</fullName>
    </submittedName>
</protein>
<evidence type="ECO:0000313" key="3">
    <source>
        <dbReference type="Proteomes" id="UP001597212"/>
    </source>
</evidence>
<dbReference type="EMBL" id="JBHTOK010000079">
    <property type="protein sequence ID" value="MFD1442165.1"/>
    <property type="molecule type" value="Genomic_DNA"/>
</dbReference>
<dbReference type="RefSeq" id="WP_125754836.1">
    <property type="nucleotide sequence ID" value="NZ_JBHTOK010000079.1"/>
</dbReference>
<dbReference type="Gene3D" id="3.90.25.10">
    <property type="entry name" value="UDP-galactose 4-epimerase, domain 1"/>
    <property type="match status" value="1"/>
</dbReference>
<gene>
    <name evidence="2" type="ORF">ACFQ5K_12325</name>
</gene>
<dbReference type="Gene3D" id="3.40.50.720">
    <property type="entry name" value="NAD(P)-binding Rossmann-like Domain"/>
    <property type="match status" value="1"/>
</dbReference>